<feature type="region of interest" description="Disordered" evidence="1">
    <location>
        <begin position="1"/>
        <end position="28"/>
    </location>
</feature>
<evidence type="ECO:0000259" key="2">
    <source>
        <dbReference type="PROSITE" id="PS51729"/>
    </source>
</evidence>
<dbReference type="RefSeq" id="WP_088993068.1">
    <property type="nucleotide sequence ID" value="NZ_LT607750.1"/>
</dbReference>
<evidence type="ECO:0000313" key="3">
    <source>
        <dbReference type="EMBL" id="SCG44144.1"/>
    </source>
</evidence>
<gene>
    <name evidence="3" type="ORF">GA0070609_1437</name>
</gene>
<reference evidence="3 4" key="1">
    <citation type="submission" date="2016-06" db="EMBL/GenBank/DDBJ databases">
        <authorList>
            <person name="Kjaerup R.B."/>
            <person name="Dalgaard T.S."/>
            <person name="Juul-Madsen H.R."/>
        </authorList>
    </citation>
    <scope>NUCLEOTIDE SEQUENCE [LARGE SCALE GENOMIC DNA]</scope>
    <source>
        <strain evidence="3 4">DSM 43904</strain>
    </source>
</reference>
<keyword evidence="3" id="KW-0808">Transferase</keyword>
<dbReference type="EMBL" id="LT607750">
    <property type="protein sequence ID" value="SCG44144.1"/>
    <property type="molecule type" value="Genomic_DNA"/>
</dbReference>
<accession>A0A1C5HDT4</accession>
<name>A0A1C5HDT4_9ACTN</name>
<feature type="compositionally biased region" description="Polar residues" evidence="1">
    <location>
        <begin position="10"/>
        <end position="25"/>
    </location>
</feature>
<protein>
    <submittedName>
        <fullName evidence="3">Predicted acetyltransferase, GNAT superfamily</fullName>
    </submittedName>
</protein>
<dbReference type="AlphaFoldDB" id="A0A1C5HDT4"/>
<dbReference type="SUPFAM" id="SSF55729">
    <property type="entry name" value="Acyl-CoA N-acyltransferases (Nat)"/>
    <property type="match status" value="1"/>
</dbReference>
<dbReference type="InterPro" id="IPR016181">
    <property type="entry name" value="Acyl_CoA_acyltransferase"/>
</dbReference>
<keyword evidence="4" id="KW-1185">Reference proteome</keyword>
<dbReference type="PANTHER" id="PTHR31435">
    <property type="entry name" value="PROTEIN NATD1"/>
    <property type="match status" value="1"/>
</dbReference>
<evidence type="ECO:0000313" key="4">
    <source>
        <dbReference type="Proteomes" id="UP000198217"/>
    </source>
</evidence>
<dbReference type="PANTHER" id="PTHR31435:SF10">
    <property type="entry name" value="BSR4717 PROTEIN"/>
    <property type="match status" value="1"/>
</dbReference>
<proteinExistence type="predicted"/>
<dbReference type="Pfam" id="PF14542">
    <property type="entry name" value="Acetyltransf_CG"/>
    <property type="match status" value="1"/>
</dbReference>
<dbReference type="InterPro" id="IPR045057">
    <property type="entry name" value="Gcn5-rel_NAT"/>
</dbReference>
<organism evidence="3 4">
    <name type="scientific">Micromonospora echinaurantiaca</name>
    <dbReference type="NCBI Taxonomy" id="47857"/>
    <lineage>
        <taxon>Bacteria</taxon>
        <taxon>Bacillati</taxon>
        <taxon>Actinomycetota</taxon>
        <taxon>Actinomycetes</taxon>
        <taxon>Micromonosporales</taxon>
        <taxon>Micromonosporaceae</taxon>
        <taxon>Micromonospora</taxon>
    </lineage>
</organism>
<dbReference type="PROSITE" id="PS51729">
    <property type="entry name" value="GNAT_YJDJ"/>
    <property type="match status" value="1"/>
</dbReference>
<dbReference type="InterPro" id="IPR031165">
    <property type="entry name" value="GNAT_YJDJ"/>
</dbReference>
<dbReference type="CDD" id="cd04301">
    <property type="entry name" value="NAT_SF"/>
    <property type="match status" value="1"/>
</dbReference>
<feature type="domain" description="N-acetyltransferase" evidence="2">
    <location>
        <begin position="37"/>
        <end position="123"/>
    </location>
</feature>
<dbReference type="Gene3D" id="3.40.630.30">
    <property type="match status" value="1"/>
</dbReference>
<dbReference type="Proteomes" id="UP000198217">
    <property type="component" value="Chromosome I"/>
</dbReference>
<dbReference type="GO" id="GO:0016740">
    <property type="term" value="F:transferase activity"/>
    <property type="evidence" value="ECO:0007669"/>
    <property type="project" value="UniProtKB-KW"/>
</dbReference>
<sequence length="136" mass="14100">MANTAEDMITLTSAEQDSGGSNLSGATAPDAEDLVITNNSARGIYEATIGDRTAAGLVYNEVGSRVILLATSVLPEFRGKGVAARLIGGVLDELRLQGKTATVTCPFATAFVDAHPEYADVLDPAFPPSRAAGHEH</sequence>
<evidence type="ECO:0000256" key="1">
    <source>
        <dbReference type="SAM" id="MobiDB-lite"/>
    </source>
</evidence>